<dbReference type="EMBL" id="LDJH01000006">
    <property type="protein sequence ID" value="KRG59821.1"/>
    <property type="molecule type" value="Genomic_DNA"/>
</dbReference>
<proteinExistence type="predicted"/>
<evidence type="ECO:0000313" key="2">
    <source>
        <dbReference type="EMBL" id="KRG59821.1"/>
    </source>
</evidence>
<evidence type="ECO:0008006" key="4">
    <source>
        <dbReference type="Google" id="ProtNLM"/>
    </source>
</evidence>
<evidence type="ECO:0000313" key="3">
    <source>
        <dbReference type="Proteomes" id="UP000051254"/>
    </source>
</evidence>
<organism evidence="2 3">
    <name type="scientific">Stenotrophomonas koreensis</name>
    <dbReference type="NCBI Taxonomy" id="266128"/>
    <lineage>
        <taxon>Bacteria</taxon>
        <taxon>Pseudomonadati</taxon>
        <taxon>Pseudomonadota</taxon>
        <taxon>Gammaproteobacteria</taxon>
        <taxon>Lysobacterales</taxon>
        <taxon>Lysobacteraceae</taxon>
        <taxon>Stenotrophomonas</taxon>
    </lineage>
</organism>
<comment type="caution">
    <text evidence="2">The sequence shown here is derived from an EMBL/GenBank/DDBJ whole genome shotgun (WGS) entry which is preliminary data.</text>
</comment>
<accession>A0A0R0BR83</accession>
<dbReference type="STRING" id="266128.ABB25_04770"/>
<gene>
    <name evidence="2" type="ORF">ABB25_04770</name>
</gene>
<reference evidence="2 3" key="1">
    <citation type="submission" date="2015-05" db="EMBL/GenBank/DDBJ databases">
        <title>Genome sequencing and analysis of members of genus Stenotrophomonas.</title>
        <authorList>
            <person name="Patil P.P."/>
            <person name="Midha S."/>
            <person name="Patil P.B."/>
        </authorList>
    </citation>
    <scope>NUCLEOTIDE SEQUENCE [LARGE SCALE GENOMIC DNA]</scope>
    <source>
        <strain evidence="2 3">DSM 17805</strain>
    </source>
</reference>
<keyword evidence="1" id="KW-0732">Signal</keyword>
<dbReference type="PATRIC" id="fig|266128.3.peg.2610"/>
<dbReference type="AlphaFoldDB" id="A0A0R0BR83"/>
<name>A0A0R0BR83_9GAMM</name>
<dbReference type="Proteomes" id="UP000051254">
    <property type="component" value="Unassembled WGS sequence"/>
</dbReference>
<feature type="chain" id="PRO_5006392854" description="ABC transporter substrate-binding protein" evidence="1">
    <location>
        <begin position="24"/>
        <end position="444"/>
    </location>
</feature>
<evidence type="ECO:0000256" key="1">
    <source>
        <dbReference type="SAM" id="SignalP"/>
    </source>
</evidence>
<dbReference type="OrthoDB" id="8893233at2"/>
<keyword evidence="3" id="KW-1185">Reference proteome</keyword>
<sequence length="444" mass="47194">MSIKIASLALASGLLLASQPALASRPLALAIGQQVRGEITSASPINVNDGSRSQQYQLELDAGQAVRFEVSGALDATVSLLRDGELIARSGERGDGKVLTVRAPGKGRYLLAVNGKDARSFGPFALSSAPIQAYAGGPVPIGQTISDVADRARELQLQVDEAGLYEIRMASTDFDTVLSLHGDGVDASNDDANGSDSMITRYLQPGRYQLRADGFMEQMGGQYTLEVRRRALPEGVALAADGELEPGTQLRALYVGQPVSYRISVPGGQMLRVDMASNDFDSLLQLNGEGGLELTDDDSGDRLNARLMSMLPAGQYRIQPKAADQGTGVFTLKAELMDAPADAGGGRLQPGQTRSARLYGGADSYQVQIERAGSYVIDMQSDDIDSSLELLHNGASLAEDDDGGDGLNARIVELLQPGTYTIRARALYNYGGSEGSYRISINRR</sequence>
<dbReference type="RefSeq" id="WP_057664385.1">
    <property type="nucleotide sequence ID" value="NZ_LDJH01000006.1"/>
</dbReference>
<feature type="signal peptide" evidence="1">
    <location>
        <begin position="1"/>
        <end position="23"/>
    </location>
</feature>
<dbReference type="Gene3D" id="2.60.120.380">
    <property type="match status" value="3"/>
</dbReference>
<protein>
    <recommendedName>
        <fullName evidence="4">ABC transporter substrate-binding protein</fullName>
    </recommendedName>
</protein>